<feature type="region of interest" description="Disordered" evidence="1">
    <location>
        <begin position="58"/>
        <end position="143"/>
    </location>
</feature>
<dbReference type="AlphaFoldDB" id="A0A914LAN7"/>
<name>A0A914LAN7_MELIC</name>
<protein>
    <submittedName>
        <fullName evidence="4">Uncharacterized protein</fullName>
    </submittedName>
</protein>
<reference evidence="4" key="1">
    <citation type="submission" date="2022-11" db="UniProtKB">
        <authorList>
            <consortium name="WormBaseParasite"/>
        </authorList>
    </citation>
    <scope>IDENTIFICATION</scope>
</reference>
<feature type="chain" id="PRO_5037034678" evidence="2">
    <location>
        <begin position="22"/>
        <end position="416"/>
    </location>
</feature>
<evidence type="ECO:0000313" key="3">
    <source>
        <dbReference type="Proteomes" id="UP000887563"/>
    </source>
</evidence>
<proteinExistence type="predicted"/>
<dbReference type="WBParaSite" id="Minc3s00379g11310">
    <property type="protein sequence ID" value="Minc3s00379g11310"/>
    <property type="gene ID" value="Minc3s00379g11310"/>
</dbReference>
<evidence type="ECO:0000313" key="4">
    <source>
        <dbReference type="WBParaSite" id="Minc3s00379g11310"/>
    </source>
</evidence>
<feature type="compositionally biased region" description="Basic and acidic residues" evidence="1">
    <location>
        <begin position="26"/>
        <end position="37"/>
    </location>
</feature>
<feature type="compositionally biased region" description="Polar residues" evidence="1">
    <location>
        <begin position="134"/>
        <end position="143"/>
    </location>
</feature>
<sequence>MKYKKLFLLFYFILQLNSTLSVDSKNTSDHSENKEENQTNSGNARELNLDLSLALPNFEPQRNRTSQNIQGINFNEPNENDRKHQDRGKGKSKVQQDEKATQIARRKQQALEVQNGAGPSTLHGGLLSSSLRGQSPQIQRPQQTGSLATLLQKLNDTTNQRHTYPVQPPTYLTPSHHYQLYNYRPIQFPQTLDEIQRQQQIPSGNYRPLQYPQTLDEIQRQQQIPSGNYRPLQFPQTLDEIQRQQQKQFGNAQVIMQQPIEYQMQLLNTAESSNIRPQINRNPTIPLASAFNTANINTTPQLPFNQTLQDPIHSRALSGRKRQLLDNLGPGLEITSTNMQQLQPQPPRQIVHGLFQPHQFQPGPSQPHQFLSGPSHNNSLHNKHHMIQITLQEMMQMKTIQILVMEILVREINIPL</sequence>
<accession>A0A914LAN7</accession>
<evidence type="ECO:0000256" key="1">
    <source>
        <dbReference type="SAM" id="MobiDB-lite"/>
    </source>
</evidence>
<feature type="signal peptide" evidence="2">
    <location>
        <begin position="1"/>
        <end position="21"/>
    </location>
</feature>
<evidence type="ECO:0000256" key="2">
    <source>
        <dbReference type="SAM" id="SignalP"/>
    </source>
</evidence>
<feature type="compositionally biased region" description="Basic and acidic residues" evidence="1">
    <location>
        <begin position="79"/>
        <end position="100"/>
    </location>
</feature>
<feature type="region of interest" description="Disordered" evidence="1">
    <location>
        <begin position="23"/>
        <end position="45"/>
    </location>
</feature>
<dbReference type="Proteomes" id="UP000887563">
    <property type="component" value="Unplaced"/>
</dbReference>
<feature type="compositionally biased region" description="Low complexity" evidence="1">
    <location>
        <begin position="118"/>
        <end position="133"/>
    </location>
</feature>
<keyword evidence="3" id="KW-1185">Reference proteome</keyword>
<organism evidence="3 4">
    <name type="scientific">Meloidogyne incognita</name>
    <name type="common">Southern root-knot nematode worm</name>
    <name type="synonym">Oxyuris incognita</name>
    <dbReference type="NCBI Taxonomy" id="6306"/>
    <lineage>
        <taxon>Eukaryota</taxon>
        <taxon>Metazoa</taxon>
        <taxon>Ecdysozoa</taxon>
        <taxon>Nematoda</taxon>
        <taxon>Chromadorea</taxon>
        <taxon>Rhabditida</taxon>
        <taxon>Tylenchina</taxon>
        <taxon>Tylenchomorpha</taxon>
        <taxon>Tylenchoidea</taxon>
        <taxon>Meloidogynidae</taxon>
        <taxon>Meloidogyninae</taxon>
        <taxon>Meloidogyne</taxon>
        <taxon>Meloidogyne incognita group</taxon>
    </lineage>
</organism>
<feature type="compositionally biased region" description="Polar residues" evidence="1">
    <location>
        <begin position="63"/>
        <end position="77"/>
    </location>
</feature>
<keyword evidence="2" id="KW-0732">Signal</keyword>